<dbReference type="EMBL" id="JANVFS010000004">
    <property type="protein sequence ID" value="KAJ4492558.1"/>
    <property type="molecule type" value="Genomic_DNA"/>
</dbReference>
<dbReference type="HAMAP" id="MF_00158">
    <property type="entry name" value="PanC"/>
    <property type="match status" value="1"/>
</dbReference>
<evidence type="ECO:0000256" key="7">
    <source>
        <dbReference type="ARBA" id="ARBA00022741"/>
    </source>
</evidence>
<dbReference type="GO" id="GO:0004592">
    <property type="term" value="F:pantoate-beta-alanine ligase activity"/>
    <property type="evidence" value="ECO:0007669"/>
    <property type="project" value="UniProtKB-EC"/>
</dbReference>
<evidence type="ECO:0000256" key="9">
    <source>
        <dbReference type="ARBA" id="ARBA00029902"/>
    </source>
</evidence>
<protein>
    <recommendedName>
        <fullName evidence="4">Pantoate--beta-alanine ligase</fullName>
        <ecNumber evidence="3">6.3.2.1</ecNumber>
    </recommendedName>
    <alternativeName>
        <fullName evidence="10">Pantoate-activating enzyme</fullName>
    </alternativeName>
    <alternativeName>
        <fullName evidence="9">Pantothenate synthetase</fullName>
    </alternativeName>
</protein>
<evidence type="ECO:0000256" key="8">
    <source>
        <dbReference type="ARBA" id="ARBA00022840"/>
    </source>
</evidence>
<dbReference type="AlphaFoldDB" id="A0A9W9DYU9"/>
<name>A0A9W9DYU9_9AGAR</name>
<evidence type="ECO:0000256" key="2">
    <source>
        <dbReference type="ARBA" id="ARBA00009256"/>
    </source>
</evidence>
<evidence type="ECO:0000313" key="14">
    <source>
        <dbReference type="Proteomes" id="UP001150238"/>
    </source>
</evidence>
<comment type="caution">
    <text evidence="13">The sequence shown here is derived from an EMBL/GenBank/DDBJ whole genome shotgun (WGS) entry which is preliminary data.</text>
</comment>
<evidence type="ECO:0000256" key="5">
    <source>
        <dbReference type="ARBA" id="ARBA00022598"/>
    </source>
</evidence>
<dbReference type="InterPro" id="IPR014729">
    <property type="entry name" value="Rossmann-like_a/b/a_fold"/>
</dbReference>
<comment type="pathway">
    <text evidence="1">Cofactor biosynthesis; (R)-pantothenate biosynthesis; (R)-pantothenate from (R)-pantoate and beta-alanine: step 1/1.</text>
</comment>
<accession>A0A9W9DYU9</accession>
<dbReference type="Proteomes" id="UP001150238">
    <property type="component" value="Unassembled WGS sequence"/>
</dbReference>
<keyword evidence="7" id="KW-0547">Nucleotide-binding</keyword>
<keyword evidence="6" id="KW-0566">Pantothenate biosynthesis</keyword>
<dbReference type="PANTHER" id="PTHR21299">
    <property type="entry name" value="CYTIDYLATE KINASE/PANTOATE-BETA-ALANINE LIGASE"/>
    <property type="match status" value="1"/>
</dbReference>
<comment type="catalytic activity">
    <reaction evidence="11">
        <text>(R)-pantoate + beta-alanine + ATP = (R)-pantothenate + AMP + diphosphate + H(+)</text>
        <dbReference type="Rhea" id="RHEA:10912"/>
        <dbReference type="ChEBI" id="CHEBI:15378"/>
        <dbReference type="ChEBI" id="CHEBI:15980"/>
        <dbReference type="ChEBI" id="CHEBI:29032"/>
        <dbReference type="ChEBI" id="CHEBI:30616"/>
        <dbReference type="ChEBI" id="CHEBI:33019"/>
        <dbReference type="ChEBI" id="CHEBI:57966"/>
        <dbReference type="ChEBI" id="CHEBI:456215"/>
        <dbReference type="EC" id="6.3.2.1"/>
    </reaction>
</comment>
<feature type="region of interest" description="Disordered" evidence="12">
    <location>
        <begin position="167"/>
        <end position="195"/>
    </location>
</feature>
<dbReference type="CDD" id="cd00560">
    <property type="entry name" value="PanC"/>
    <property type="match status" value="1"/>
</dbReference>
<reference evidence="13" key="2">
    <citation type="journal article" date="2023" name="Proc. Natl. Acad. Sci. U.S.A.">
        <title>A global phylogenomic analysis of the shiitake genus Lentinula.</title>
        <authorList>
            <person name="Sierra-Patev S."/>
            <person name="Min B."/>
            <person name="Naranjo-Ortiz M."/>
            <person name="Looney B."/>
            <person name="Konkel Z."/>
            <person name="Slot J.C."/>
            <person name="Sakamoto Y."/>
            <person name="Steenwyk J.L."/>
            <person name="Rokas A."/>
            <person name="Carro J."/>
            <person name="Camarero S."/>
            <person name="Ferreira P."/>
            <person name="Molpeceres G."/>
            <person name="Ruiz-Duenas F.J."/>
            <person name="Serrano A."/>
            <person name="Henrissat B."/>
            <person name="Drula E."/>
            <person name="Hughes K.W."/>
            <person name="Mata J.L."/>
            <person name="Ishikawa N.K."/>
            <person name="Vargas-Isla R."/>
            <person name="Ushijima S."/>
            <person name="Smith C.A."/>
            <person name="Donoghue J."/>
            <person name="Ahrendt S."/>
            <person name="Andreopoulos W."/>
            <person name="He G."/>
            <person name="LaButti K."/>
            <person name="Lipzen A."/>
            <person name="Ng V."/>
            <person name="Riley R."/>
            <person name="Sandor L."/>
            <person name="Barry K."/>
            <person name="Martinez A.T."/>
            <person name="Xiao Y."/>
            <person name="Gibbons J.G."/>
            <person name="Terashima K."/>
            <person name="Grigoriev I.V."/>
            <person name="Hibbett D."/>
        </authorList>
    </citation>
    <scope>NUCLEOTIDE SEQUENCE</scope>
    <source>
        <strain evidence="13">Sp2 HRB7682 ss15</strain>
    </source>
</reference>
<evidence type="ECO:0000256" key="3">
    <source>
        <dbReference type="ARBA" id="ARBA00012219"/>
    </source>
</evidence>
<dbReference type="Gene3D" id="3.40.50.620">
    <property type="entry name" value="HUPs"/>
    <property type="match status" value="1"/>
</dbReference>
<dbReference type="InterPro" id="IPR042176">
    <property type="entry name" value="Pantoate_ligase_C"/>
</dbReference>
<keyword evidence="5" id="KW-0436">Ligase</keyword>
<gene>
    <name evidence="13" type="ORF">C8J55DRAFT_500663</name>
</gene>
<keyword evidence="8" id="KW-0067">ATP-binding</keyword>
<dbReference type="Pfam" id="PF02569">
    <property type="entry name" value="Pantoate_ligase"/>
    <property type="match status" value="1"/>
</dbReference>
<dbReference type="GO" id="GO:0005524">
    <property type="term" value="F:ATP binding"/>
    <property type="evidence" value="ECO:0007669"/>
    <property type="project" value="UniProtKB-KW"/>
</dbReference>
<sequence>MLCCYISHPRQASYTYTTIFTSLSSLSCFRNSYRYRLGSLSRPRRMSGTATTKLPQSTASLLTKSTQPEAYSESDIPIYTSVASYREWRRKAFVDNRSVGFVPTMGALHEGHLDLVRKSLVENDLTVLSIFVNPAQFSPHEDLETYPRTLEHDLKLLAQQQHVLQSNTPTTHSTTPNTHSTSTSPPTSKQPSPIIRRPSAVFLPSVSEMYPHGISQDASLQRGTFVEVKGYADEQMEGKSRPGFFRGVATVVTKLFNVIQPTNAYFGQKDIQQALLLRRMVTDLLLSHPSPQNLHIVPTARDPLDNLALSSRNAYLSPSARRVAPTLYTALKAAEHSWFREGKSKKECVEAARGVILHRVRNTELGTLDGGGMEVEIKLDYIEMNDVEDFEVLEDEVTLQSRGEDASTVILSGAMWVNGTRLIDNLLLGDLGQRK</sequence>
<evidence type="ECO:0000256" key="11">
    <source>
        <dbReference type="ARBA" id="ARBA00048258"/>
    </source>
</evidence>
<dbReference type="EC" id="6.3.2.1" evidence="3"/>
<evidence type="ECO:0000256" key="10">
    <source>
        <dbReference type="ARBA" id="ARBA00032806"/>
    </source>
</evidence>
<evidence type="ECO:0000256" key="6">
    <source>
        <dbReference type="ARBA" id="ARBA00022655"/>
    </source>
</evidence>
<dbReference type="SUPFAM" id="SSF52374">
    <property type="entry name" value="Nucleotidylyl transferase"/>
    <property type="match status" value="1"/>
</dbReference>
<reference evidence="13" key="1">
    <citation type="submission" date="2022-08" db="EMBL/GenBank/DDBJ databases">
        <authorList>
            <consortium name="DOE Joint Genome Institute"/>
            <person name="Min B."/>
            <person name="Riley R."/>
            <person name="Sierra-Patev S."/>
            <person name="Naranjo-Ortiz M."/>
            <person name="Looney B."/>
            <person name="Konkel Z."/>
            <person name="Slot J.C."/>
            <person name="Sakamoto Y."/>
            <person name="Steenwyk J.L."/>
            <person name="Rokas A."/>
            <person name="Carro J."/>
            <person name="Camarero S."/>
            <person name="Ferreira P."/>
            <person name="Molpeceres G."/>
            <person name="Ruiz-Duenas F.J."/>
            <person name="Serrano A."/>
            <person name="Henrissat B."/>
            <person name="Drula E."/>
            <person name="Hughes K.W."/>
            <person name="Mata J.L."/>
            <person name="Ishikawa N.K."/>
            <person name="Vargas-Isla R."/>
            <person name="Ushijima S."/>
            <person name="Smith C.A."/>
            <person name="Ahrendt S."/>
            <person name="Andreopoulos W."/>
            <person name="He G."/>
            <person name="Labutti K."/>
            <person name="Lipzen A."/>
            <person name="Ng V."/>
            <person name="Sandor L."/>
            <person name="Barry K."/>
            <person name="Martinez A.T."/>
            <person name="Xiao Y."/>
            <person name="Gibbons J.G."/>
            <person name="Terashima K."/>
            <person name="Hibbett D.S."/>
            <person name="Grigoriev I.V."/>
        </authorList>
    </citation>
    <scope>NUCLEOTIDE SEQUENCE</scope>
    <source>
        <strain evidence="13">Sp2 HRB7682 ss15</strain>
    </source>
</reference>
<evidence type="ECO:0000256" key="1">
    <source>
        <dbReference type="ARBA" id="ARBA00004990"/>
    </source>
</evidence>
<feature type="compositionally biased region" description="Low complexity" evidence="12">
    <location>
        <begin position="167"/>
        <end position="193"/>
    </location>
</feature>
<evidence type="ECO:0000256" key="4">
    <source>
        <dbReference type="ARBA" id="ARBA00015647"/>
    </source>
</evidence>
<proteinExistence type="inferred from homology"/>
<organism evidence="13 14">
    <name type="scientific">Lentinula lateritia</name>
    <dbReference type="NCBI Taxonomy" id="40482"/>
    <lineage>
        <taxon>Eukaryota</taxon>
        <taxon>Fungi</taxon>
        <taxon>Dikarya</taxon>
        <taxon>Basidiomycota</taxon>
        <taxon>Agaricomycotina</taxon>
        <taxon>Agaricomycetes</taxon>
        <taxon>Agaricomycetidae</taxon>
        <taxon>Agaricales</taxon>
        <taxon>Marasmiineae</taxon>
        <taxon>Omphalotaceae</taxon>
        <taxon>Lentinula</taxon>
    </lineage>
</organism>
<dbReference type="InterPro" id="IPR003721">
    <property type="entry name" value="Pantoate_ligase"/>
</dbReference>
<dbReference type="GO" id="GO:0015940">
    <property type="term" value="P:pantothenate biosynthetic process"/>
    <property type="evidence" value="ECO:0007669"/>
    <property type="project" value="UniProtKB-KW"/>
</dbReference>
<evidence type="ECO:0000313" key="13">
    <source>
        <dbReference type="EMBL" id="KAJ4492558.1"/>
    </source>
</evidence>
<comment type="similarity">
    <text evidence="2">Belongs to the pantothenate synthetase family.</text>
</comment>
<dbReference type="PANTHER" id="PTHR21299:SF1">
    <property type="entry name" value="PANTOATE--BETA-ALANINE LIGASE"/>
    <property type="match status" value="1"/>
</dbReference>
<dbReference type="Gene3D" id="3.30.1300.10">
    <property type="entry name" value="Pantoate-beta-alanine ligase, C-terminal domain"/>
    <property type="match status" value="1"/>
</dbReference>
<evidence type="ECO:0000256" key="12">
    <source>
        <dbReference type="SAM" id="MobiDB-lite"/>
    </source>
</evidence>